<evidence type="ECO:0000256" key="2">
    <source>
        <dbReference type="ARBA" id="ARBA00022552"/>
    </source>
</evidence>
<feature type="compositionally biased region" description="Acidic residues" evidence="5">
    <location>
        <begin position="1625"/>
        <end position="1645"/>
    </location>
</feature>
<dbReference type="Pfam" id="PF24685">
    <property type="entry name" value="OB_RRP5_4th"/>
    <property type="match status" value="1"/>
</dbReference>
<dbReference type="PANTHER" id="PTHR23270">
    <property type="entry name" value="PROGRAMMED CELL DEATH PROTEIN 11 PRE-RRNA PROCESSING PROTEIN RRP5"/>
    <property type="match status" value="1"/>
</dbReference>
<dbReference type="OrthoDB" id="412781at2759"/>
<dbReference type="InterPro" id="IPR003029">
    <property type="entry name" value="S1_domain"/>
</dbReference>
<dbReference type="PANTHER" id="PTHR23270:SF10">
    <property type="entry name" value="PROTEIN RRP5 HOMOLOG"/>
    <property type="match status" value="1"/>
</dbReference>
<protein>
    <recommendedName>
        <fullName evidence="6">S1 motif domain-containing protein</fullName>
    </recommendedName>
</protein>
<gene>
    <name evidence="7" type="ORF">BDZ90DRAFT_232714</name>
</gene>
<feature type="domain" description="S1 motif" evidence="6">
    <location>
        <begin position="675"/>
        <end position="751"/>
    </location>
</feature>
<feature type="region of interest" description="Disordered" evidence="5">
    <location>
        <begin position="1619"/>
        <end position="1645"/>
    </location>
</feature>
<dbReference type="CDD" id="cd05697">
    <property type="entry name" value="S1_Rrp5_repeat_hs5"/>
    <property type="match status" value="1"/>
</dbReference>
<feature type="domain" description="S1 motif" evidence="6">
    <location>
        <begin position="862"/>
        <end position="933"/>
    </location>
</feature>
<evidence type="ECO:0000256" key="3">
    <source>
        <dbReference type="ARBA" id="ARBA00022737"/>
    </source>
</evidence>
<feature type="compositionally biased region" description="Low complexity" evidence="5">
    <location>
        <begin position="12"/>
        <end position="23"/>
    </location>
</feature>
<dbReference type="InterPro" id="IPR008847">
    <property type="entry name" value="Suf"/>
</dbReference>
<feature type="compositionally biased region" description="Low complexity" evidence="5">
    <location>
        <begin position="32"/>
        <end position="41"/>
    </location>
</feature>
<dbReference type="SUPFAM" id="SSF48452">
    <property type="entry name" value="TPR-like"/>
    <property type="match status" value="1"/>
</dbReference>
<feature type="region of interest" description="Disordered" evidence="5">
    <location>
        <begin position="1028"/>
        <end position="1059"/>
    </location>
</feature>
<feature type="compositionally biased region" description="Basic residues" evidence="5">
    <location>
        <begin position="106"/>
        <end position="124"/>
    </location>
</feature>
<dbReference type="InterPro" id="IPR045209">
    <property type="entry name" value="Rrp5"/>
</dbReference>
<feature type="domain" description="S1 motif" evidence="6">
    <location>
        <begin position="491"/>
        <end position="567"/>
    </location>
</feature>
<organism evidence="7 8">
    <name type="scientific">Jaminaea rosea</name>
    <dbReference type="NCBI Taxonomy" id="1569628"/>
    <lineage>
        <taxon>Eukaryota</taxon>
        <taxon>Fungi</taxon>
        <taxon>Dikarya</taxon>
        <taxon>Basidiomycota</taxon>
        <taxon>Ustilaginomycotina</taxon>
        <taxon>Exobasidiomycetes</taxon>
        <taxon>Microstromatales</taxon>
        <taxon>Microstromatales incertae sedis</taxon>
        <taxon>Jaminaea</taxon>
    </lineage>
</organism>
<sequence length="1645" mass="178169">MPGLKRKPSLGSSKPTASSSEASTSKKKARSDAAPAAAPPSTLVDSSQVDFPRGGGSGLTQFEHASTLREARAELAKSSRGGDDLFSDNKTSAKAKLSPEDEQKRKDAKRKMNREKNNAKKKKVSLVTEEPDKSKASKDHIRIEHLNYKRLAPGTRLLCSIAAVHPLALILSLPNQLVGHVPITSISPLFTQKLHEAAEADSDDEQEDKDSDDEEKAAASSKRQARLASGLPELRDCFKVGQWVRAAVVNVFGAGVKKGAVPGQEAHEYDRESRRVELTLAPEAINEGVEQGDLAKGFVLPVAIKSREDHGFLLDAGIEGVQGFAPFDQVDASSFYLGQVIDAAITSVASQGRSFTASLKAAAVKAAILGPESAPSSTALVPGCQVTALVTAALPHGLNVKLWGMFDATIDSFHLPAALPAGKEMHEVYKVGSKVKGRILWEARQNEMGAMGAEANQETSGPRAVALSAAPHVLAMSSGESASLQGQYPIGAKVEAKVTRTDSDWGLTCSVKGANSSSMAFVHISRVSDDHVVKLPPRSGPFALGTTHEARVIGHAPTDRLLLLSLQQSTLDKKFMRVNEVEVGSTVRASINRIGANGSAIFLNLGGAFEGVVFPLHFADVVLKKPEKKYKPGATVKARVLNVDSARNRIVCTLKKSLVTSELPMISSLQDARVGVVTQGTVSKFVENRGMIVDLFGGLRAFVPASEATESSLLSSSSAPSLTQHFFEGKVVKLRLTHVDYENHKLLASVKQASPSYLAKMDVAAVQVGEKVTATVAAVHQDVVVLEVQPSKVRGLYSLAVLANQRDQTVEEVREALQDGETLGDLVVVDKHADRGIVILGDAKQPLKKPRTAALGEPLNVGSIQTGMVQGGAGGEPNTVTIALAGGNCRARLHLTDVSDDFSKAIIPNNGEQLQVYVVRLRNFGKRANISTRPSHLTPDAAADIKDSEIDLCSDLTVGTKARGFVKAVTAAGLFVDLGRNATARVMISELFDDFVQDWQPRFTVGQLVEGTVTAVDAANNKAEFSLRTNPGQSKKKKADKKAELQKVKADEAGSSTQPLRLKDLSKGMKVNGFIRAVQEYGVFVQIEGTQISGLAHKSQLSDHAGTTDPTRAFSVGDRVKALVLDVHKGGEGKRGKVDFGLKPSYFSKEDFEEDEEDEDEEDEEEDEKDEDDEDKEMSDADEQDDEDEEEDEDEEDEEDDDEDDDEDIEIDTEALLARGSDDEEDVLKLGGDSDEDEDDDENGDDEDEDDEDGEDGSDSDEEEEASTSATATAAGKPRPALELSGGFSWSAPEGAAQANADSDSDSSDEDDEADGAAKSTATTKKPRVKRGALRPLEDDLTADLANKAPESATDFERMLLSSPNSSYLWIQFMSFHLQLSEVAKARAVGRRALKVINYREEAEKQNVWIALLNLENSYGTPEALEELFKEAVQYNDAKTMHLRLASILEQTGKVQEAQELWARTTKRFGGADVDVWVLCSQFLLRQEGKGDDARALLPRALQALDKSKHVAVISRFALNEFKHQGGDIERGRTIYEGLVDSYPKRLDLWWQYIDQEAAAGNVAEARSLFERVLEGRRLSTKKARSVLKKWLDFEKAKGDAKGERAVLERARKFVEEVKRAKGGDEEDGDDAMEEDEDEQSENDE</sequence>
<feature type="region of interest" description="Disordered" evidence="5">
    <location>
        <begin position="197"/>
        <end position="225"/>
    </location>
</feature>
<dbReference type="InterPro" id="IPR011990">
    <property type="entry name" value="TPR-like_helical_dom_sf"/>
</dbReference>
<dbReference type="CDD" id="cd05693">
    <property type="entry name" value="S1_Rrp5_repeat_hs1_sc1"/>
    <property type="match status" value="1"/>
</dbReference>
<dbReference type="Gene3D" id="2.40.50.140">
    <property type="entry name" value="Nucleic acid-binding proteins"/>
    <property type="match status" value="7"/>
</dbReference>
<evidence type="ECO:0000313" key="7">
    <source>
        <dbReference type="EMBL" id="PWN27160.1"/>
    </source>
</evidence>
<keyword evidence="2" id="KW-0698">rRNA processing</keyword>
<reference evidence="7 8" key="1">
    <citation type="journal article" date="2018" name="Mol. Biol. Evol.">
        <title>Broad Genomic Sampling Reveals a Smut Pathogenic Ancestry of the Fungal Clade Ustilaginomycotina.</title>
        <authorList>
            <person name="Kijpornyongpan T."/>
            <person name="Mondo S.J."/>
            <person name="Barry K."/>
            <person name="Sandor L."/>
            <person name="Lee J."/>
            <person name="Lipzen A."/>
            <person name="Pangilinan J."/>
            <person name="LaButti K."/>
            <person name="Hainaut M."/>
            <person name="Henrissat B."/>
            <person name="Grigoriev I.V."/>
            <person name="Spatafora J.W."/>
            <person name="Aime M.C."/>
        </authorList>
    </citation>
    <scope>NUCLEOTIDE SEQUENCE [LARGE SCALE GENOMIC DNA]</scope>
    <source>
        <strain evidence="7 8">MCA 5214</strain>
    </source>
</reference>
<dbReference type="RefSeq" id="XP_025361772.1">
    <property type="nucleotide sequence ID" value="XM_025506358.1"/>
</dbReference>
<evidence type="ECO:0000313" key="8">
    <source>
        <dbReference type="Proteomes" id="UP000245884"/>
    </source>
</evidence>
<keyword evidence="8" id="KW-1185">Reference proteome</keyword>
<name>A0A316UPF2_9BASI</name>
<dbReference type="PROSITE" id="PS50126">
    <property type="entry name" value="S1"/>
    <property type="match status" value="7"/>
</dbReference>
<dbReference type="Pfam" id="PF05843">
    <property type="entry name" value="Suf"/>
    <property type="match status" value="1"/>
</dbReference>
<dbReference type="InterPro" id="IPR012340">
    <property type="entry name" value="NA-bd_OB-fold"/>
</dbReference>
<dbReference type="InterPro" id="IPR048059">
    <property type="entry name" value="Rrp5_S1_rpt_hs1_sc1"/>
</dbReference>
<feature type="domain" description="S1 motif" evidence="6">
    <location>
        <begin position="584"/>
        <end position="655"/>
    </location>
</feature>
<feature type="compositionally biased region" description="Basic and acidic residues" evidence="5">
    <location>
        <begin position="66"/>
        <end position="83"/>
    </location>
</feature>
<dbReference type="GO" id="GO:0032040">
    <property type="term" value="C:small-subunit processome"/>
    <property type="evidence" value="ECO:0007669"/>
    <property type="project" value="TreeGrafter"/>
</dbReference>
<dbReference type="SMART" id="SM00316">
    <property type="entry name" value="S1"/>
    <property type="match status" value="10"/>
</dbReference>
<dbReference type="InterPro" id="IPR057301">
    <property type="entry name" value="Rrp5_OB_4th"/>
</dbReference>
<feature type="domain" description="S1 motif" evidence="6">
    <location>
        <begin position="292"/>
        <end position="360"/>
    </location>
</feature>
<feature type="region of interest" description="Disordered" evidence="5">
    <location>
        <begin position="1134"/>
        <end position="1344"/>
    </location>
</feature>
<dbReference type="FunFam" id="2.40.50.140:FF:000103">
    <property type="entry name" value="protein RRP5 homolog"/>
    <property type="match status" value="1"/>
</dbReference>
<accession>A0A316UPF2</accession>
<keyword evidence="3" id="KW-0677">Repeat</keyword>
<dbReference type="SMART" id="SM00386">
    <property type="entry name" value="HAT"/>
    <property type="match status" value="4"/>
</dbReference>
<dbReference type="InterPro" id="IPR057302">
    <property type="entry name" value="Rrp5_S1"/>
</dbReference>
<dbReference type="GO" id="GO:0003723">
    <property type="term" value="F:RNA binding"/>
    <property type="evidence" value="ECO:0007669"/>
    <property type="project" value="TreeGrafter"/>
</dbReference>
<dbReference type="EMBL" id="KZ819669">
    <property type="protein sequence ID" value="PWN27160.1"/>
    <property type="molecule type" value="Genomic_DNA"/>
</dbReference>
<dbReference type="SUPFAM" id="SSF50249">
    <property type="entry name" value="Nucleic acid-binding proteins"/>
    <property type="match status" value="6"/>
</dbReference>
<evidence type="ECO:0000256" key="5">
    <source>
        <dbReference type="SAM" id="MobiDB-lite"/>
    </source>
</evidence>
<feature type="domain" description="S1 motif" evidence="6">
    <location>
        <begin position="959"/>
        <end position="1028"/>
    </location>
</feature>
<feature type="compositionally biased region" description="Acidic residues" evidence="5">
    <location>
        <begin position="1151"/>
        <end position="1213"/>
    </location>
</feature>
<dbReference type="FunFam" id="2.40.50.140:FF:000155">
    <property type="entry name" value="rRNA biogenesis protein RRP5"/>
    <property type="match status" value="1"/>
</dbReference>
<feature type="domain" description="S1 motif" evidence="6">
    <location>
        <begin position="1068"/>
        <end position="1143"/>
    </location>
</feature>
<feature type="compositionally biased region" description="Acidic residues" evidence="5">
    <location>
        <begin position="199"/>
        <end position="215"/>
    </location>
</feature>
<comment type="subcellular location">
    <subcellularLocation>
        <location evidence="1">Nucleus</location>
        <location evidence="1">Nucleolus</location>
    </subcellularLocation>
</comment>
<feature type="compositionally biased region" description="Basic and acidic residues" evidence="5">
    <location>
        <begin position="1041"/>
        <end position="1052"/>
    </location>
</feature>
<evidence type="ECO:0000256" key="4">
    <source>
        <dbReference type="ARBA" id="ARBA00023242"/>
    </source>
</evidence>
<evidence type="ECO:0000256" key="1">
    <source>
        <dbReference type="ARBA" id="ARBA00004604"/>
    </source>
</evidence>
<dbReference type="InterPro" id="IPR003107">
    <property type="entry name" value="HAT"/>
</dbReference>
<keyword evidence="4" id="KW-0539">Nucleus</keyword>
<dbReference type="GO" id="GO:0006364">
    <property type="term" value="P:rRNA processing"/>
    <property type="evidence" value="ECO:0007669"/>
    <property type="project" value="UniProtKB-KW"/>
</dbReference>
<dbReference type="Pfam" id="PF23459">
    <property type="entry name" value="S1_RRP5"/>
    <property type="match status" value="1"/>
</dbReference>
<evidence type="ECO:0000259" key="6">
    <source>
        <dbReference type="PROSITE" id="PS50126"/>
    </source>
</evidence>
<dbReference type="GeneID" id="37028181"/>
<dbReference type="Proteomes" id="UP000245884">
    <property type="component" value="Unassembled WGS sequence"/>
</dbReference>
<dbReference type="STRING" id="1569628.A0A316UPF2"/>
<proteinExistence type="predicted"/>
<feature type="compositionally biased region" description="Acidic residues" evidence="5">
    <location>
        <begin position="1303"/>
        <end position="1315"/>
    </location>
</feature>
<dbReference type="Gene3D" id="1.25.40.10">
    <property type="entry name" value="Tetratricopeptide repeat domain"/>
    <property type="match status" value="1"/>
</dbReference>
<feature type="region of interest" description="Disordered" evidence="5">
    <location>
        <begin position="1"/>
        <end position="137"/>
    </location>
</feature>
<feature type="compositionally biased region" description="Acidic residues" evidence="5">
    <location>
        <begin position="1233"/>
        <end position="1266"/>
    </location>
</feature>
<dbReference type="Pfam" id="PF00575">
    <property type="entry name" value="S1"/>
    <property type="match status" value="2"/>
</dbReference>